<evidence type="ECO:0000256" key="5">
    <source>
        <dbReference type="PIRSR" id="PIRSR000112-3"/>
    </source>
</evidence>
<feature type="binding site" evidence="5">
    <location>
        <position position="126"/>
    </location>
    <ligand>
        <name>NAD(+)</name>
        <dbReference type="ChEBI" id="CHEBI:57540"/>
    </ligand>
</feature>
<dbReference type="SUPFAM" id="SSF56796">
    <property type="entry name" value="Dehydroquinate synthase-like"/>
    <property type="match status" value="1"/>
</dbReference>
<dbReference type="Pfam" id="PF00465">
    <property type="entry name" value="Fe-ADH"/>
    <property type="match status" value="1"/>
</dbReference>
<dbReference type="AlphaFoldDB" id="A0A0M4FSS7"/>
<dbReference type="CDD" id="cd08172">
    <property type="entry name" value="GlyDH-like"/>
    <property type="match status" value="1"/>
</dbReference>
<evidence type="ECO:0000259" key="6">
    <source>
        <dbReference type="Pfam" id="PF00465"/>
    </source>
</evidence>
<feature type="domain" description="Alcohol dehydrogenase iron-type/glycerol dehydrogenase GldA" evidence="6">
    <location>
        <begin position="11"/>
        <end position="155"/>
    </location>
</feature>
<dbReference type="InterPro" id="IPR001670">
    <property type="entry name" value="ADH_Fe/GldA"/>
</dbReference>
<accession>A0A0M4FSS7</accession>
<feature type="binding site" evidence="4">
    <location>
        <position position="273"/>
    </location>
    <ligand>
        <name>glycerol</name>
        <dbReference type="ChEBI" id="CHEBI:17754"/>
    </ligand>
</feature>
<evidence type="ECO:0000256" key="2">
    <source>
        <dbReference type="ARBA" id="ARBA00022723"/>
    </source>
</evidence>
<evidence type="ECO:0000313" key="7">
    <source>
        <dbReference type="EMBL" id="ALC82923.1"/>
    </source>
</evidence>
<protein>
    <submittedName>
        <fullName evidence="7">Glycerol dehydrogenase</fullName>
    </submittedName>
</protein>
<keyword evidence="5" id="KW-0520">NAD</keyword>
<feature type="binding site" evidence="5">
    <location>
        <begin position="95"/>
        <end position="99"/>
    </location>
    <ligand>
        <name>NAD(+)</name>
        <dbReference type="ChEBI" id="CHEBI:57540"/>
    </ligand>
</feature>
<dbReference type="Proteomes" id="UP000067625">
    <property type="component" value="Chromosome"/>
</dbReference>
<evidence type="ECO:0000256" key="4">
    <source>
        <dbReference type="PIRSR" id="PIRSR000112-1"/>
    </source>
</evidence>
<dbReference type="InterPro" id="IPR016205">
    <property type="entry name" value="Glycerol_DH"/>
</dbReference>
<dbReference type="OrthoDB" id="5198708at2"/>
<sequence length="368" mass="41017">MSDQLIVRGAPQTYECKEGILKELEDMLTERTVTKCLIIHGEKSLHAAKPFLPSFESVRVHYEKYRGECSLSEISRLREIIQKEEYEAVIGIGGGKILDLTKAVGTETKAPVILVPTLASSCAAWTPLSVYYTDEGQFIYYRYHTESANIVLVEPQIILESPVEYFIAGIGDTLAKWYEADVLIRGLNERPLAVDIAYYSAKTCEQVLFDLSSQAVEDQNKSVLSSAFIKVVETIIIAGGMVGGFGDNFGRIAGAHSIHNGLTQIEETHHLLHGEKVSYGILVQLVLEKKWEDVSKLITLYQELNLPYSLSDLRLNVEEREKIAIVAEAAATPAESIHLMDQKITAESVIEAIMSLEEYVAETIIRNY</sequence>
<feature type="binding site" evidence="4">
    <location>
        <position position="172"/>
    </location>
    <ligand>
        <name>glycerol</name>
        <dbReference type="ChEBI" id="CHEBI:17754"/>
    </ligand>
</feature>
<keyword evidence="8" id="KW-1185">Reference proteome</keyword>
<dbReference type="GO" id="GO:0016614">
    <property type="term" value="F:oxidoreductase activity, acting on CH-OH group of donors"/>
    <property type="evidence" value="ECO:0007669"/>
    <property type="project" value="InterPro"/>
</dbReference>
<dbReference type="PROSITE" id="PS00913">
    <property type="entry name" value="ADH_IRON_1"/>
    <property type="match status" value="1"/>
</dbReference>
<keyword evidence="3" id="KW-0560">Oxidoreductase</keyword>
<keyword evidence="4" id="KW-0862">Zinc</keyword>
<reference evidence="7 8" key="2">
    <citation type="journal article" date="2016" name="Int. J. Syst. Evol. Microbiol.">
        <title>Bacillus gobiensis sp. nov., isolated from a soil sample.</title>
        <authorList>
            <person name="Liu B."/>
            <person name="Liu G.H."/>
            <person name="Cetin S."/>
            <person name="Schumann P."/>
            <person name="Pan Z.Z."/>
            <person name="Chen Q.Q."/>
        </authorList>
    </citation>
    <scope>NUCLEOTIDE SEQUENCE [LARGE SCALE GENOMIC DNA]</scope>
    <source>
        <strain evidence="7 8">FJAT-4402</strain>
    </source>
</reference>
<dbReference type="InterPro" id="IPR018211">
    <property type="entry name" value="ADH_Fe_CS"/>
</dbReference>
<feature type="binding site" evidence="5">
    <location>
        <position position="128"/>
    </location>
    <ligand>
        <name>NAD(+)</name>
        <dbReference type="ChEBI" id="CHEBI:57540"/>
    </ligand>
</feature>
<keyword evidence="2 4" id="KW-0479">Metal-binding</keyword>
<dbReference type="EMBL" id="CP012600">
    <property type="protein sequence ID" value="ALC82923.1"/>
    <property type="molecule type" value="Genomic_DNA"/>
</dbReference>
<feature type="binding site" evidence="5">
    <location>
        <position position="132"/>
    </location>
    <ligand>
        <name>NAD(+)</name>
        <dbReference type="ChEBI" id="CHEBI:57540"/>
    </ligand>
</feature>
<gene>
    <name evidence="7" type="ORF">AM592_16010</name>
</gene>
<reference evidence="8" key="1">
    <citation type="submission" date="2015-08" db="EMBL/GenBank/DDBJ databases">
        <title>Genome sequencing project for genomic taxonomy and phylogenomics of Bacillus-like bacteria.</title>
        <authorList>
            <person name="Liu B."/>
            <person name="Wang J."/>
            <person name="Zhu Y."/>
            <person name="Liu G."/>
            <person name="Chen Q."/>
            <person name="Chen Z."/>
            <person name="Lan J."/>
            <person name="Che J."/>
            <person name="Ge C."/>
            <person name="Shi H."/>
            <person name="Pan Z."/>
            <person name="Liu X."/>
        </authorList>
    </citation>
    <scope>NUCLEOTIDE SEQUENCE [LARGE SCALE GENOMIC DNA]</scope>
    <source>
        <strain evidence="8">FJAT-4402</strain>
    </source>
</reference>
<feature type="binding site" evidence="5">
    <location>
        <begin position="117"/>
        <end position="120"/>
    </location>
    <ligand>
        <name>NAD(+)</name>
        <dbReference type="ChEBI" id="CHEBI:57540"/>
    </ligand>
</feature>
<dbReference type="STRING" id="1441095.AM592_16010"/>
<proteinExistence type="inferred from homology"/>
<dbReference type="PATRIC" id="fig|1441095.3.peg.3531"/>
<dbReference type="PIRSF" id="PIRSF000112">
    <property type="entry name" value="Glycerol_dehydrogenase"/>
    <property type="match status" value="1"/>
</dbReference>
<name>A0A0M4FSS7_9BACI</name>
<dbReference type="PANTHER" id="PTHR43616:SF3">
    <property type="entry name" value="HYDROXYCARBOXYLATE DEHYDROGENASE A"/>
    <property type="match status" value="1"/>
</dbReference>
<feature type="binding site" evidence="4">
    <location>
        <position position="256"/>
    </location>
    <ligand>
        <name>glycerol</name>
        <dbReference type="ChEBI" id="CHEBI:17754"/>
    </ligand>
</feature>
<organism evidence="7 8">
    <name type="scientific">Bacillus gobiensis</name>
    <dbReference type="NCBI Taxonomy" id="1441095"/>
    <lineage>
        <taxon>Bacteria</taxon>
        <taxon>Bacillati</taxon>
        <taxon>Bacillota</taxon>
        <taxon>Bacilli</taxon>
        <taxon>Bacillales</taxon>
        <taxon>Bacillaceae</taxon>
        <taxon>Bacillus</taxon>
    </lineage>
</organism>
<dbReference type="GO" id="GO:0046872">
    <property type="term" value="F:metal ion binding"/>
    <property type="evidence" value="ECO:0007669"/>
    <property type="project" value="UniProtKB-KW"/>
</dbReference>
<comment type="similarity">
    <text evidence="1">Belongs to the iron-containing alcohol dehydrogenase family.</text>
</comment>
<evidence type="ECO:0000256" key="3">
    <source>
        <dbReference type="ARBA" id="ARBA00023002"/>
    </source>
</evidence>
<dbReference type="PANTHER" id="PTHR43616">
    <property type="entry name" value="GLYCEROL DEHYDROGENASE"/>
    <property type="match status" value="1"/>
</dbReference>
<dbReference type="RefSeq" id="WP_053604741.1">
    <property type="nucleotide sequence ID" value="NZ_CP012600.1"/>
</dbReference>
<dbReference type="Gene3D" id="3.40.50.1970">
    <property type="match status" value="1"/>
</dbReference>
<comment type="cofactor">
    <cofactor evidence="4">
        <name>Zn(2+)</name>
        <dbReference type="ChEBI" id="CHEBI:29105"/>
    </cofactor>
    <text evidence="4">Binds 1 zinc ion per subunit.</text>
</comment>
<evidence type="ECO:0000256" key="1">
    <source>
        <dbReference type="ARBA" id="ARBA00007358"/>
    </source>
</evidence>
<dbReference type="Gene3D" id="1.20.1090.10">
    <property type="entry name" value="Dehydroquinate synthase-like - alpha domain"/>
    <property type="match status" value="1"/>
</dbReference>
<evidence type="ECO:0000313" key="8">
    <source>
        <dbReference type="Proteomes" id="UP000067625"/>
    </source>
</evidence>